<dbReference type="OrthoDB" id="6781345at2759"/>
<evidence type="ECO:0000256" key="1">
    <source>
        <dbReference type="SAM" id="MobiDB-lite"/>
    </source>
</evidence>
<dbReference type="InterPro" id="IPR032061">
    <property type="entry name" value="DUF4802"/>
</dbReference>
<sequence>MEYKQYADLHFLILSFLQFFIQNKTEKTGVQEHKVLENNQESNKCTSSRNNKTDSSRTRRSSIDLYEEAAAILGLTCSQTDSCRCIECQSDRTIVTTTIELAKYVNKKVVVVSEATDIAVLVVALTPSNLELYVLKPSRSMKQEELYSSKSLDHLDKCVAENTLFLHAITDCDTVSATY</sequence>
<feature type="domain" description="DUF4802" evidence="2">
    <location>
        <begin position="62"/>
        <end position="91"/>
    </location>
</feature>
<evidence type="ECO:0000313" key="3">
    <source>
        <dbReference type="EMBL" id="KAF2901842.1"/>
    </source>
</evidence>
<dbReference type="EMBL" id="VTPC01001478">
    <property type="protein sequence ID" value="KAF2901842.1"/>
    <property type="molecule type" value="Genomic_DNA"/>
</dbReference>
<comment type="caution">
    <text evidence="3">The sequence shown here is derived from an EMBL/GenBank/DDBJ whole genome shotgun (WGS) entry which is preliminary data.</text>
</comment>
<evidence type="ECO:0000259" key="2">
    <source>
        <dbReference type="Pfam" id="PF16060"/>
    </source>
</evidence>
<evidence type="ECO:0000313" key="4">
    <source>
        <dbReference type="Proteomes" id="UP000801492"/>
    </source>
</evidence>
<organism evidence="3 4">
    <name type="scientific">Ignelater luminosus</name>
    <name type="common">Cucubano</name>
    <name type="synonym">Pyrophorus luminosus</name>
    <dbReference type="NCBI Taxonomy" id="2038154"/>
    <lineage>
        <taxon>Eukaryota</taxon>
        <taxon>Metazoa</taxon>
        <taxon>Ecdysozoa</taxon>
        <taxon>Arthropoda</taxon>
        <taxon>Hexapoda</taxon>
        <taxon>Insecta</taxon>
        <taxon>Pterygota</taxon>
        <taxon>Neoptera</taxon>
        <taxon>Endopterygota</taxon>
        <taxon>Coleoptera</taxon>
        <taxon>Polyphaga</taxon>
        <taxon>Elateriformia</taxon>
        <taxon>Elateroidea</taxon>
        <taxon>Elateridae</taxon>
        <taxon>Agrypninae</taxon>
        <taxon>Pyrophorini</taxon>
        <taxon>Ignelater</taxon>
    </lineage>
</organism>
<dbReference type="Proteomes" id="UP000801492">
    <property type="component" value="Unassembled WGS sequence"/>
</dbReference>
<accession>A0A8K0GHF9</accession>
<dbReference type="AlphaFoldDB" id="A0A8K0GHF9"/>
<feature type="region of interest" description="Disordered" evidence="1">
    <location>
        <begin position="39"/>
        <end position="60"/>
    </location>
</feature>
<proteinExistence type="predicted"/>
<reference evidence="3" key="1">
    <citation type="submission" date="2019-08" db="EMBL/GenBank/DDBJ databases">
        <title>The genome of the North American firefly Photinus pyralis.</title>
        <authorList>
            <consortium name="Photinus pyralis genome working group"/>
            <person name="Fallon T.R."/>
            <person name="Sander Lower S.E."/>
            <person name="Weng J.-K."/>
        </authorList>
    </citation>
    <scope>NUCLEOTIDE SEQUENCE</scope>
    <source>
        <strain evidence="3">TRF0915ILg1</strain>
        <tissue evidence="3">Whole body</tissue>
    </source>
</reference>
<keyword evidence="4" id="KW-1185">Reference proteome</keyword>
<name>A0A8K0GHF9_IGNLU</name>
<protein>
    <recommendedName>
        <fullName evidence="2">DUF4802 domain-containing protein</fullName>
    </recommendedName>
</protein>
<dbReference type="Pfam" id="PF16060">
    <property type="entry name" value="DUF4802"/>
    <property type="match status" value="1"/>
</dbReference>
<gene>
    <name evidence="3" type="ORF">ILUMI_04345</name>
</gene>